<dbReference type="PANTHER" id="PTHR34605:SF3">
    <property type="entry name" value="P CELL-TYPE AGGLUTINATION PROTEIN MAP4-LIKE-RELATED"/>
    <property type="match status" value="1"/>
</dbReference>
<dbReference type="InterPro" id="IPR013762">
    <property type="entry name" value="Integrase-like_cat_sf"/>
</dbReference>
<dbReference type="EMBL" id="JBHRTO010000002">
    <property type="protein sequence ID" value="MFC3182535.1"/>
    <property type="molecule type" value="Genomic_DNA"/>
</dbReference>
<gene>
    <name evidence="3" type="ORF">ACFOGH_16175</name>
</gene>
<dbReference type="RefSeq" id="WP_380074197.1">
    <property type="nucleotide sequence ID" value="NZ_JBHRTO010000002.1"/>
</dbReference>
<organism evidence="3 4">
    <name type="scientific">Cypionkella sinensis</name>
    <dbReference type="NCBI Taxonomy" id="1756043"/>
    <lineage>
        <taxon>Bacteria</taxon>
        <taxon>Pseudomonadati</taxon>
        <taxon>Pseudomonadota</taxon>
        <taxon>Alphaproteobacteria</taxon>
        <taxon>Rhodobacterales</taxon>
        <taxon>Paracoccaceae</taxon>
        <taxon>Cypionkella</taxon>
    </lineage>
</organism>
<reference evidence="4" key="1">
    <citation type="journal article" date="2019" name="Int. J. Syst. Evol. Microbiol.">
        <title>The Global Catalogue of Microorganisms (GCM) 10K type strain sequencing project: providing services to taxonomists for standard genome sequencing and annotation.</title>
        <authorList>
            <consortium name="The Broad Institute Genomics Platform"/>
            <consortium name="The Broad Institute Genome Sequencing Center for Infectious Disease"/>
            <person name="Wu L."/>
            <person name="Ma J."/>
        </authorList>
    </citation>
    <scope>NUCLEOTIDE SEQUENCE [LARGE SCALE GENOMIC DNA]</scope>
    <source>
        <strain evidence="4">KCTC 52039</strain>
    </source>
</reference>
<dbReference type="InterPro" id="IPR052925">
    <property type="entry name" value="Phage_Integrase-like_Recomb"/>
</dbReference>
<evidence type="ECO:0000259" key="2">
    <source>
        <dbReference type="PROSITE" id="PS51898"/>
    </source>
</evidence>
<keyword evidence="1" id="KW-0233">DNA recombination</keyword>
<comment type="caution">
    <text evidence="3">The sequence shown here is derived from an EMBL/GenBank/DDBJ whole genome shotgun (WGS) entry which is preliminary data.</text>
</comment>
<keyword evidence="4" id="KW-1185">Reference proteome</keyword>
<dbReference type="CDD" id="cd00799">
    <property type="entry name" value="INT_Cre_C"/>
    <property type="match status" value="1"/>
</dbReference>
<protein>
    <submittedName>
        <fullName evidence="3">Site-specific integrase</fullName>
    </submittedName>
</protein>
<dbReference type="PANTHER" id="PTHR34605">
    <property type="entry name" value="PHAGE_INTEGRASE DOMAIN-CONTAINING PROTEIN"/>
    <property type="match status" value="1"/>
</dbReference>
<feature type="domain" description="Tyr recombinase" evidence="2">
    <location>
        <begin position="1"/>
        <end position="185"/>
    </location>
</feature>
<evidence type="ECO:0000313" key="3">
    <source>
        <dbReference type="EMBL" id="MFC3182535.1"/>
    </source>
</evidence>
<proteinExistence type="predicted"/>
<evidence type="ECO:0000313" key="4">
    <source>
        <dbReference type="Proteomes" id="UP001595547"/>
    </source>
</evidence>
<dbReference type="PROSITE" id="PS51898">
    <property type="entry name" value="TYR_RECOMBINASE"/>
    <property type="match status" value="1"/>
</dbReference>
<evidence type="ECO:0000256" key="1">
    <source>
        <dbReference type="ARBA" id="ARBA00023172"/>
    </source>
</evidence>
<dbReference type="Proteomes" id="UP001595547">
    <property type="component" value="Unassembled WGS sequence"/>
</dbReference>
<dbReference type="InterPro" id="IPR002104">
    <property type="entry name" value="Integrase_catalytic"/>
</dbReference>
<dbReference type="Gene3D" id="1.10.443.10">
    <property type="entry name" value="Intergrase catalytic core"/>
    <property type="match status" value="1"/>
</dbReference>
<dbReference type="Pfam" id="PF00589">
    <property type="entry name" value="Phage_integrase"/>
    <property type="match status" value="1"/>
</dbReference>
<dbReference type="SUPFAM" id="SSF56349">
    <property type="entry name" value="DNA breaking-rejoining enzymes"/>
    <property type="match status" value="1"/>
</dbReference>
<dbReference type="InterPro" id="IPR011010">
    <property type="entry name" value="DNA_brk_join_enz"/>
</dbReference>
<accession>A0ABV7J4G9</accession>
<name>A0ABV7J4G9_9RHOB</name>
<sequence>MILDAIGTAPRERRDRALLLIGWAGGFRCSELAGLDLADVEEAREGLILHLRRSKTDQTGQGRKIGIPLGRTRHCPVAALTAWREVLATDHGPLFRPVDRHGNIQPDRLRGDAVSTILRDRLTGAGIDPEGYSGHSLRAGLATSAIKAGVPTYKVRAQTGHASDMMLARYVRDAGMFDGNAAGVLL</sequence>